<proteinExistence type="predicted"/>
<evidence type="ECO:0000313" key="1">
    <source>
        <dbReference type="EMBL" id="AWR94056.1"/>
    </source>
</evidence>
<organism evidence="1 2">
    <name type="scientific">Acidianus brierleyi</name>
    <dbReference type="NCBI Taxonomy" id="41673"/>
    <lineage>
        <taxon>Archaea</taxon>
        <taxon>Thermoproteota</taxon>
        <taxon>Thermoprotei</taxon>
        <taxon>Sulfolobales</taxon>
        <taxon>Sulfolobaceae</taxon>
        <taxon>Acidianus</taxon>
    </lineage>
</organism>
<name>A0A2U9IDH4_9CREN</name>
<dbReference type="EMBL" id="CP029289">
    <property type="protein sequence ID" value="AWR94056.1"/>
    <property type="molecule type" value="Genomic_DNA"/>
</dbReference>
<evidence type="ECO:0000313" key="2">
    <source>
        <dbReference type="Proteomes" id="UP000248044"/>
    </source>
</evidence>
<protein>
    <submittedName>
        <fullName evidence="1">Uncharacterized protein</fullName>
    </submittedName>
</protein>
<dbReference type="RefSeq" id="WP_110269937.1">
    <property type="nucleotide sequence ID" value="NZ_CP029289.2"/>
</dbReference>
<accession>A0A2U9IDH4</accession>
<dbReference type="KEGG" id="abri:DFR85_05015"/>
<dbReference type="AlphaFoldDB" id="A0A2U9IDH4"/>
<reference evidence="1 2" key="1">
    <citation type="submission" date="2018-05" db="EMBL/GenBank/DDBJ databases">
        <title>Complete Genome Sequences of Extremely Thermoacidophilic, Metal-Mobilizing Type-Strain Members of the Archaeal Family Sulfolobaceae: Acidianus brierleyi DSM-1651T, Acidianus sulfidivorans DSM-18786T, Metallosphaera hakonensis DSM-7519T, and Metallosphaera prunae DSM-10039T.</title>
        <authorList>
            <person name="Counts J.A."/>
            <person name="Kelly R.M."/>
        </authorList>
    </citation>
    <scope>NUCLEOTIDE SEQUENCE [LARGE SCALE GENOMIC DNA]</scope>
    <source>
        <strain evidence="1 2">DSM 1651</strain>
    </source>
</reference>
<dbReference type="Proteomes" id="UP000248044">
    <property type="component" value="Chromosome"/>
</dbReference>
<gene>
    <name evidence="1" type="ORF">DFR85_05015</name>
</gene>
<dbReference type="GeneID" id="36831493"/>
<keyword evidence="2" id="KW-1185">Reference proteome</keyword>
<sequence>MKILSQSFAVVLAWQKGLSVFSSALRDYLSLIIKDSSDKEIVIKDISEDNEVQINAINNNINVNITITSYPAVILNFNQYDDDVYKVVDIVENIISEKFEKRNEVTETSYVGVYSIDGNIYEIIKKHVDIKQLFDDMSPFSIRLYKSDSYLNENLVVEPYASLRNAVYVNYIANCKDHNICIENTRKRISTLVKFFEGM</sequence>